<accession>A0A8S1N3J8</accession>
<name>A0A8S1N3J8_9CILI</name>
<feature type="transmembrane region" description="Helical" evidence="1">
    <location>
        <begin position="142"/>
        <end position="163"/>
    </location>
</feature>
<keyword evidence="3" id="KW-1185">Reference proteome</keyword>
<keyword evidence="1" id="KW-1133">Transmembrane helix</keyword>
<sequence>MRSNFIFLGLIHVKILQDQRKLEQLNIVKIQEYSDEAINTFLQSKDRYYEQRQQQQNFNWPFITSLQKKPEYLIVLRREANQSFLNQIKLEEYIIQNLPNDCSEQEWRNQAIQILLTWNLAERNFKVSNFSDEQEDQASKSYAKYSLIYLALAILSFIVINILKNFI</sequence>
<organism evidence="2 3">
    <name type="scientific">Paramecium sonneborni</name>
    <dbReference type="NCBI Taxonomy" id="65129"/>
    <lineage>
        <taxon>Eukaryota</taxon>
        <taxon>Sar</taxon>
        <taxon>Alveolata</taxon>
        <taxon>Ciliophora</taxon>
        <taxon>Intramacronucleata</taxon>
        <taxon>Oligohymenophorea</taxon>
        <taxon>Peniculida</taxon>
        <taxon>Parameciidae</taxon>
        <taxon>Paramecium</taxon>
    </lineage>
</organism>
<evidence type="ECO:0008006" key="4">
    <source>
        <dbReference type="Google" id="ProtNLM"/>
    </source>
</evidence>
<gene>
    <name evidence="2" type="ORF">PSON_ATCC_30995.1.T0460166</name>
</gene>
<keyword evidence="1" id="KW-0812">Transmembrane</keyword>
<reference evidence="2" key="1">
    <citation type="submission" date="2021-01" db="EMBL/GenBank/DDBJ databases">
        <authorList>
            <consortium name="Genoscope - CEA"/>
            <person name="William W."/>
        </authorList>
    </citation>
    <scope>NUCLEOTIDE SEQUENCE</scope>
</reference>
<evidence type="ECO:0000313" key="2">
    <source>
        <dbReference type="EMBL" id="CAD8084273.1"/>
    </source>
</evidence>
<proteinExistence type="predicted"/>
<dbReference type="OrthoDB" id="307237at2759"/>
<dbReference type="Proteomes" id="UP000692954">
    <property type="component" value="Unassembled WGS sequence"/>
</dbReference>
<protein>
    <recommendedName>
        <fullName evidence="4">Transmembrane protein</fullName>
    </recommendedName>
</protein>
<dbReference type="AlphaFoldDB" id="A0A8S1N3J8"/>
<evidence type="ECO:0000256" key="1">
    <source>
        <dbReference type="SAM" id="Phobius"/>
    </source>
</evidence>
<dbReference type="EMBL" id="CAJJDN010000046">
    <property type="protein sequence ID" value="CAD8084273.1"/>
    <property type="molecule type" value="Genomic_DNA"/>
</dbReference>
<comment type="caution">
    <text evidence="2">The sequence shown here is derived from an EMBL/GenBank/DDBJ whole genome shotgun (WGS) entry which is preliminary data.</text>
</comment>
<keyword evidence="1" id="KW-0472">Membrane</keyword>
<evidence type="ECO:0000313" key="3">
    <source>
        <dbReference type="Proteomes" id="UP000692954"/>
    </source>
</evidence>